<accession>X0YQL3</accession>
<feature type="non-terminal residue" evidence="1">
    <location>
        <position position="53"/>
    </location>
</feature>
<comment type="caution">
    <text evidence="1">The sequence shown here is derived from an EMBL/GenBank/DDBJ whole genome shotgun (WGS) entry which is preliminary data.</text>
</comment>
<name>X0YQL3_9ZZZZ</name>
<dbReference type="InterPro" id="IPR036291">
    <property type="entry name" value="NAD(P)-bd_dom_sf"/>
</dbReference>
<evidence type="ECO:0008006" key="2">
    <source>
        <dbReference type="Google" id="ProtNLM"/>
    </source>
</evidence>
<dbReference type="AlphaFoldDB" id="X0YQL3"/>
<evidence type="ECO:0000313" key="1">
    <source>
        <dbReference type="EMBL" id="GAG58564.1"/>
    </source>
</evidence>
<organism evidence="1">
    <name type="scientific">marine sediment metagenome</name>
    <dbReference type="NCBI Taxonomy" id="412755"/>
    <lineage>
        <taxon>unclassified sequences</taxon>
        <taxon>metagenomes</taxon>
        <taxon>ecological metagenomes</taxon>
    </lineage>
</organism>
<proteinExistence type="predicted"/>
<reference evidence="1" key="1">
    <citation type="journal article" date="2014" name="Front. Microbiol.">
        <title>High frequency of phylogenetically diverse reductive dehalogenase-homologous genes in deep subseafloor sedimentary metagenomes.</title>
        <authorList>
            <person name="Kawai M."/>
            <person name="Futagami T."/>
            <person name="Toyoda A."/>
            <person name="Takaki Y."/>
            <person name="Nishi S."/>
            <person name="Hori S."/>
            <person name="Arai W."/>
            <person name="Tsubouchi T."/>
            <person name="Morono Y."/>
            <person name="Uchiyama I."/>
            <person name="Ito T."/>
            <person name="Fujiyama A."/>
            <person name="Inagaki F."/>
            <person name="Takami H."/>
        </authorList>
    </citation>
    <scope>NUCLEOTIDE SEQUENCE</scope>
    <source>
        <strain evidence="1">Expedition CK06-06</strain>
    </source>
</reference>
<gene>
    <name evidence="1" type="ORF">S01H4_11879</name>
</gene>
<dbReference type="EMBL" id="BART01004912">
    <property type="protein sequence ID" value="GAG58564.1"/>
    <property type="molecule type" value="Genomic_DNA"/>
</dbReference>
<dbReference type="SUPFAM" id="SSF51735">
    <property type="entry name" value="NAD(P)-binding Rossmann-fold domains"/>
    <property type="match status" value="1"/>
</dbReference>
<sequence length="53" mass="6084">MTNALILGKSGMLGSMVYHYLSNFTNLTVYGTVRNPDYLQENDLLFDAYNFEQ</sequence>
<protein>
    <recommendedName>
        <fullName evidence="2">NAD-dependent epimerase/dehydratase domain-containing protein</fullName>
    </recommendedName>
</protein>